<dbReference type="InterPro" id="IPR006258">
    <property type="entry name" value="Lipoamide_DH"/>
</dbReference>
<evidence type="ECO:0000256" key="16">
    <source>
        <dbReference type="RuleBase" id="RU003692"/>
    </source>
</evidence>
<evidence type="ECO:0000256" key="3">
    <source>
        <dbReference type="ARBA" id="ARBA00012608"/>
    </source>
</evidence>
<dbReference type="FunFam" id="3.30.390.30:FF:000001">
    <property type="entry name" value="Dihydrolipoyl dehydrogenase"/>
    <property type="match status" value="1"/>
</dbReference>
<feature type="active site" description="Proton acceptor" evidence="13">
    <location>
        <position position="443"/>
    </location>
</feature>
<evidence type="ECO:0000256" key="11">
    <source>
        <dbReference type="ARBA" id="ARBA00023284"/>
    </source>
</evidence>
<dbReference type="NCBIfam" id="TIGR01350">
    <property type="entry name" value="lipoamide_DH"/>
    <property type="match status" value="1"/>
</dbReference>
<evidence type="ECO:0000259" key="17">
    <source>
        <dbReference type="Pfam" id="PF02852"/>
    </source>
</evidence>
<evidence type="ECO:0000256" key="8">
    <source>
        <dbReference type="ARBA" id="ARBA00023002"/>
    </source>
</evidence>
<dbReference type="EMBL" id="JAYKOT010000003">
    <property type="protein sequence ID" value="MEB3430055.1"/>
    <property type="molecule type" value="Genomic_DNA"/>
</dbReference>
<dbReference type="AlphaFoldDB" id="A0AAW9N078"/>
<evidence type="ECO:0000256" key="13">
    <source>
        <dbReference type="PIRSR" id="PIRSR000350-2"/>
    </source>
</evidence>
<dbReference type="PANTHER" id="PTHR22912:SF217">
    <property type="entry name" value="DIHYDROLIPOYL DEHYDROGENASE"/>
    <property type="match status" value="1"/>
</dbReference>
<evidence type="ECO:0000256" key="2">
    <source>
        <dbReference type="ARBA" id="ARBA00007532"/>
    </source>
</evidence>
<dbReference type="PRINTS" id="PR00368">
    <property type="entry name" value="FADPNR"/>
</dbReference>
<keyword evidence="9 14" id="KW-0520">NAD</keyword>
<dbReference type="Gene3D" id="3.50.50.60">
    <property type="entry name" value="FAD/NAD(P)-binding domain"/>
    <property type="match status" value="2"/>
</dbReference>
<protein>
    <recommendedName>
        <fullName evidence="4 16">Dihydrolipoyl dehydrogenase</fullName>
        <ecNumber evidence="3 16">1.8.1.4</ecNumber>
    </recommendedName>
</protein>
<evidence type="ECO:0000313" key="20">
    <source>
        <dbReference type="Proteomes" id="UP001357733"/>
    </source>
</evidence>
<feature type="binding site" evidence="14">
    <location>
        <begin position="144"/>
        <end position="146"/>
    </location>
    <ligand>
        <name>FAD</name>
        <dbReference type="ChEBI" id="CHEBI:57692"/>
    </ligand>
</feature>
<evidence type="ECO:0000256" key="5">
    <source>
        <dbReference type="ARBA" id="ARBA00022490"/>
    </source>
</evidence>
<evidence type="ECO:0000256" key="7">
    <source>
        <dbReference type="ARBA" id="ARBA00022827"/>
    </source>
</evidence>
<keyword evidence="10" id="KW-1015">Disulfide bond</keyword>
<dbReference type="SUPFAM" id="SSF51905">
    <property type="entry name" value="FAD/NAD(P)-binding domain"/>
    <property type="match status" value="1"/>
</dbReference>
<evidence type="ECO:0000256" key="10">
    <source>
        <dbReference type="ARBA" id="ARBA00023157"/>
    </source>
</evidence>
<comment type="catalytic activity">
    <reaction evidence="12 16">
        <text>N(6)-[(R)-dihydrolipoyl]-L-lysyl-[protein] + NAD(+) = N(6)-[(R)-lipoyl]-L-lysyl-[protein] + NADH + H(+)</text>
        <dbReference type="Rhea" id="RHEA:15045"/>
        <dbReference type="Rhea" id="RHEA-COMP:10474"/>
        <dbReference type="Rhea" id="RHEA-COMP:10475"/>
        <dbReference type="ChEBI" id="CHEBI:15378"/>
        <dbReference type="ChEBI" id="CHEBI:57540"/>
        <dbReference type="ChEBI" id="CHEBI:57945"/>
        <dbReference type="ChEBI" id="CHEBI:83099"/>
        <dbReference type="ChEBI" id="CHEBI:83100"/>
        <dbReference type="EC" id="1.8.1.4"/>
    </reaction>
</comment>
<dbReference type="PRINTS" id="PR00411">
    <property type="entry name" value="PNDRDTASEI"/>
</dbReference>
<dbReference type="Gene3D" id="3.30.390.30">
    <property type="match status" value="1"/>
</dbReference>
<evidence type="ECO:0000256" key="6">
    <source>
        <dbReference type="ARBA" id="ARBA00022630"/>
    </source>
</evidence>
<keyword evidence="5" id="KW-0963">Cytoplasm</keyword>
<name>A0AAW9N078_9FIRM</name>
<dbReference type="InterPro" id="IPR004099">
    <property type="entry name" value="Pyr_nucl-diS_OxRdtase_dimer"/>
</dbReference>
<dbReference type="InterPro" id="IPR001100">
    <property type="entry name" value="Pyr_nuc-diS_OxRdtase"/>
</dbReference>
<dbReference type="PANTHER" id="PTHR22912">
    <property type="entry name" value="DISULFIDE OXIDOREDUCTASE"/>
    <property type="match status" value="1"/>
</dbReference>
<comment type="miscellaneous">
    <text evidence="16">The active site is a redox-active disulfide bond.</text>
</comment>
<dbReference type="EC" id="1.8.1.4" evidence="3 16"/>
<keyword evidence="7 14" id="KW-0274">FAD</keyword>
<comment type="caution">
    <text evidence="19">The sequence shown here is derived from an EMBL/GenBank/DDBJ whole genome shotgun (WGS) entry which is preliminary data.</text>
</comment>
<gene>
    <name evidence="19" type="primary">lpdA</name>
    <name evidence="19" type="ORF">VLK81_08650</name>
</gene>
<dbReference type="InterPro" id="IPR023753">
    <property type="entry name" value="FAD/NAD-binding_dom"/>
</dbReference>
<feature type="disulfide bond" description="Redox-active" evidence="15">
    <location>
        <begin position="42"/>
        <end position="47"/>
    </location>
</feature>
<comment type="similarity">
    <text evidence="2 16">Belongs to the class-I pyridine nucleotide-disulfide oxidoreductase family.</text>
</comment>
<evidence type="ECO:0000256" key="14">
    <source>
        <dbReference type="PIRSR" id="PIRSR000350-3"/>
    </source>
</evidence>
<comment type="subcellular location">
    <subcellularLocation>
        <location evidence="1">Cytoplasm</location>
    </subcellularLocation>
</comment>
<sequence>MTKKIIVIGAGPGGYETAIRAAQLGLDVILIDKDKKELGGTCLNRGCIPTKTYFKNAEIANSFNRKEEFGFEFDNYNINGKRLQERKNEVVTQIRSGIEFLVGSYKNLELIEGLASFVDSKTIKIALKEGGEREETADYIVIATGSVPFVPPIKGADLEGIMTSDELLDIDYVPESMAIIGGGVIGLEFGCIYNELGTKVSVITNEVLGSADEEIQKRMPSFLKKAGIELIKGARASLIEKDGEGYKVTADIIGKDKTKEVSAKTLLIATGRRPFYDGLNLEAAGIEVDRGIVVDENLETTAKGVYAIGDVIKNSMQLAHWASFQGVSLVEKLVKGSSEIVIDVVPAATFSFPEVSQVGITEQEAKEKGIKYVKSKFNFSGNGKAVSLGEAEGFVKIIAKEDLSEILGVHIVGPHANDLIHEGAIAIANKLSVSDIAKVVHAHPTLSEAFMEAVHQLEGASIHSAPAK</sequence>
<evidence type="ECO:0000256" key="4">
    <source>
        <dbReference type="ARBA" id="ARBA00016961"/>
    </source>
</evidence>
<evidence type="ECO:0000313" key="19">
    <source>
        <dbReference type="EMBL" id="MEB3430055.1"/>
    </source>
</evidence>
<dbReference type="GO" id="GO:0004148">
    <property type="term" value="F:dihydrolipoyl dehydrogenase (NADH) activity"/>
    <property type="evidence" value="ECO:0007669"/>
    <property type="project" value="UniProtKB-EC"/>
</dbReference>
<keyword evidence="20" id="KW-1185">Reference proteome</keyword>
<dbReference type="GO" id="GO:0006103">
    <property type="term" value="P:2-oxoglutarate metabolic process"/>
    <property type="evidence" value="ECO:0007669"/>
    <property type="project" value="TreeGrafter"/>
</dbReference>
<evidence type="ECO:0000259" key="18">
    <source>
        <dbReference type="Pfam" id="PF07992"/>
    </source>
</evidence>
<evidence type="ECO:0000256" key="12">
    <source>
        <dbReference type="ARBA" id="ARBA00049187"/>
    </source>
</evidence>
<feature type="domain" description="Pyridine nucleotide-disulphide oxidoreductase dimerisation" evidence="17">
    <location>
        <begin position="345"/>
        <end position="453"/>
    </location>
</feature>
<keyword evidence="6 16" id="KW-0285">Flavoprotein</keyword>
<dbReference type="GO" id="GO:0005737">
    <property type="term" value="C:cytoplasm"/>
    <property type="evidence" value="ECO:0007669"/>
    <property type="project" value="UniProtKB-SubCell"/>
</dbReference>
<dbReference type="Pfam" id="PF07992">
    <property type="entry name" value="Pyr_redox_2"/>
    <property type="match status" value="1"/>
</dbReference>
<feature type="domain" description="FAD/NAD(P)-binding" evidence="18">
    <location>
        <begin position="4"/>
        <end position="326"/>
    </location>
</feature>
<dbReference type="InterPro" id="IPR036188">
    <property type="entry name" value="FAD/NAD-bd_sf"/>
</dbReference>
<feature type="binding site" evidence="14">
    <location>
        <begin position="181"/>
        <end position="188"/>
    </location>
    <ligand>
        <name>NAD(+)</name>
        <dbReference type="ChEBI" id="CHEBI:57540"/>
    </ligand>
</feature>
<organism evidence="19 20">
    <name type="scientific">Citroniella saccharovorans</name>
    <dbReference type="NCBI Taxonomy" id="2053367"/>
    <lineage>
        <taxon>Bacteria</taxon>
        <taxon>Bacillati</taxon>
        <taxon>Bacillota</taxon>
        <taxon>Tissierellia</taxon>
        <taxon>Tissierellales</taxon>
        <taxon>Peptoniphilaceae</taxon>
        <taxon>Citroniella</taxon>
    </lineage>
</organism>
<dbReference type="InterPro" id="IPR016156">
    <property type="entry name" value="FAD/NAD-linked_Rdtase_dimer_sf"/>
</dbReference>
<feature type="binding site" evidence="14">
    <location>
        <position position="310"/>
    </location>
    <ligand>
        <name>FAD</name>
        <dbReference type="ChEBI" id="CHEBI:57692"/>
    </ligand>
</feature>
<reference evidence="19 20" key="1">
    <citation type="submission" date="2024-01" db="EMBL/GenBank/DDBJ databases">
        <title>Complete genome sequence of Citroniella saccharovorans strain M6.X9, isolated from human fecal sample.</title>
        <authorList>
            <person name="Cheng G."/>
            <person name="Westerholm M."/>
            <person name="Schnurer A."/>
        </authorList>
    </citation>
    <scope>NUCLEOTIDE SEQUENCE [LARGE SCALE GENOMIC DNA]</scope>
    <source>
        <strain evidence="19 20">DSM 29873</strain>
    </source>
</reference>
<dbReference type="Proteomes" id="UP001357733">
    <property type="component" value="Unassembled WGS sequence"/>
</dbReference>
<keyword evidence="8 16" id="KW-0560">Oxidoreductase</keyword>
<dbReference type="SUPFAM" id="SSF55424">
    <property type="entry name" value="FAD/NAD-linked reductases, dimerisation (C-terminal) domain"/>
    <property type="match status" value="1"/>
</dbReference>
<dbReference type="InterPro" id="IPR050151">
    <property type="entry name" value="Class-I_Pyr_Nuc-Dis_Oxidored"/>
</dbReference>
<keyword evidence="14" id="KW-0547">Nucleotide-binding</keyword>
<dbReference type="GO" id="GO:0050660">
    <property type="term" value="F:flavin adenine dinucleotide binding"/>
    <property type="evidence" value="ECO:0007669"/>
    <property type="project" value="InterPro"/>
</dbReference>
<dbReference type="InterPro" id="IPR012999">
    <property type="entry name" value="Pyr_OxRdtase_I_AS"/>
</dbReference>
<comment type="cofactor">
    <cofactor evidence="14 16">
        <name>FAD</name>
        <dbReference type="ChEBI" id="CHEBI:57692"/>
    </cofactor>
    <text evidence="14 16">Binds 1 FAD per subunit.</text>
</comment>
<keyword evidence="11 16" id="KW-0676">Redox-active center</keyword>
<evidence type="ECO:0000256" key="1">
    <source>
        <dbReference type="ARBA" id="ARBA00004496"/>
    </source>
</evidence>
<dbReference type="PROSITE" id="PS00076">
    <property type="entry name" value="PYRIDINE_REDOX_1"/>
    <property type="match status" value="1"/>
</dbReference>
<feature type="binding site" evidence="14">
    <location>
        <position position="51"/>
    </location>
    <ligand>
        <name>FAD</name>
        <dbReference type="ChEBI" id="CHEBI:57692"/>
    </ligand>
</feature>
<feature type="binding site" evidence="14">
    <location>
        <position position="271"/>
    </location>
    <ligand>
        <name>NAD(+)</name>
        <dbReference type="ChEBI" id="CHEBI:57540"/>
    </ligand>
</feature>
<dbReference type="Pfam" id="PF02852">
    <property type="entry name" value="Pyr_redox_dim"/>
    <property type="match status" value="1"/>
</dbReference>
<evidence type="ECO:0000256" key="15">
    <source>
        <dbReference type="PIRSR" id="PIRSR000350-4"/>
    </source>
</evidence>
<proteinExistence type="inferred from homology"/>
<dbReference type="PIRSF" id="PIRSF000350">
    <property type="entry name" value="Mercury_reductase_MerA"/>
    <property type="match status" value="1"/>
</dbReference>
<evidence type="ECO:0000256" key="9">
    <source>
        <dbReference type="ARBA" id="ARBA00023027"/>
    </source>
</evidence>
<dbReference type="RefSeq" id="WP_324620215.1">
    <property type="nucleotide sequence ID" value="NZ_JAYKOT010000003.1"/>
</dbReference>
<accession>A0AAW9N078</accession>